<feature type="transmembrane region" description="Helical" evidence="1">
    <location>
        <begin position="88"/>
        <end position="108"/>
    </location>
</feature>
<evidence type="ECO:0000313" key="3">
    <source>
        <dbReference type="Proteomes" id="UP000266441"/>
    </source>
</evidence>
<keyword evidence="1" id="KW-1133">Transmembrane helix</keyword>
<dbReference type="InterPro" id="IPR034804">
    <property type="entry name" value="SQR/QFR_C/D"/>
</dbReference>
<dbReference type="SUPFAM" id="SSF81343">
    <property type="entry name" value="Fumarate reductase respiratory complex transmembrane subunits"/>
    <property type="match status" value="1"/>
</dbReference>
<sequence>MKQVHYILGLTITSFIAVHLFNHLLSVLGVDTYMAFMDKMRLIYRSKAGETVLLTAVVIQIISGLRLFFAKRKRVDGFYEKLQIWTGLYLAIFLIVHVGAVLTGRYILELDTNFYFGAAGLNTFPLNLFFIPYYGAAILSFFGHVAAIHYLKMKREVFRLSVTQQSRFILLTGIIVTIVVLYGLTNGFQGVEIPKAYDVLIGK</sequence>
<keyword evidence="3" id="KW-1185">Reference proteome</keyword>
<name>A0A399D1C5_9BACT</name>
<accession>A0A399D1C5</accession>
<dbReference type="AlphaFoldDB" id="A0A399D1C5"/>
<feature type="transmembrane region" description="Helical" evidence="1">
    <location>
        <begin position="168"/>
        <end position="185"/>
    </location>
</feature>
<dbReference type="OrthoDB" id="8114024at2"/>
<dbReference type="Proteomes" id="UP000266441">
    <property type="component" value="Unassembled WGS sequence"/>
</dbReference>
<reference evidence="2 3" key="1">
    <citation type="journal article" date="2015" name="Int. J. Syst. Evol. Microbiol.">
        <title>Mariniphaga sediminis sp. nov., isolated from coastal sediment.</title>
        <authorList>
            <person name="Wang F.Q."/>
            <person name="Shen Q.Y."/>
            <person name="Chen G.J."/>
            <person name="Du Z.J."/>
        </authorList>
    </citation>
    <scope>NUCLEOTIDE SEQUENCE [LARGE SCALE GENOMIC DNA]</scope>
    <source>
        <strain evidence="2 3">SY21</strain>
    </source>
</reference>
<organism evidence="2 3">
    <name type="scientific">Mariniphaga sediminis</name>
    <dbReference type="NCBI Taxonomy" id="1628158"/>
    <lineage>
        <taxon>Bacteria</taxon>
        <taxon>Pseudomonadati</taxon>
        <taxon>Bacteroidota</taxon>
        <taxon>Bacteroidia</taxon>
        <taxon>Marinilabiliales</taxon>
        <taxon>Prolixibacteraceae</taxon>
        <taxon>Mariniphaga</taxon>
    </lineage>
</organism>
<feature type="transmembrane region" description="Helical" evidence="1">
    <location>
        <begin position="128"/>
        <end position="147"/>
    </location>
</feature>
<feature type="transmembrane region" description="Helical" evidence="1">
    <location>
        <begin position="48"/>
        <end position="68"/>
    </location>
</feature>
<dbReference type="RefSeq" id="WP_119349637.1">
    <property type="nucleotide sequence ID" value="NZ_QWET01000005.1"/>
</dbReference>
<gene>
    <name evidence="2" type="ORF">D1164_09085</name>
</gene>
<dbReference type="EMBL" id="QWET01000005">
    <property type="protein sequence ID" value="RIH65795.1"/>
    <property type="molecule type" value="Genomic_DNA"/>
</dbReference>
<comment type="caution">
    <text evidence="2">The sequence shown here is derived from an EMBL/GenBank/DDBJ whole genome shotgun (WGS) entry which is preliminary data.</text>
</comment>
<evidence type="ECO:0000256" key="1">
    <source>
        <dbReference type="SAM" id="Phobius"/>
    </source>
</evidence>
<evidence type="ECO:0008006" key="4">
    <source>
        <dbReference type="Google" id="ProtNLM"/>
    </source>
</evidence>
<keyword evidence="1" id="KW-0472">Membrane</keyword>
<keyword evidence="1" id="KW-0812">Transmembrane</keyword>
<evidence type="ECO:0000313" key="2">
    <source>
        <dbReference type="EMBL" id="RIH65795.1"/>
    </source>
</evidence>
<feature type="transmembrane region" description="Helical" evidence="1">
    <location>
        <begin position="7"/>
        <end position="28"/>
    </location>
</feature>
<proteinExistence type="predicted"/>
<protein>
    <recommendedName>
        <fullName evidence="4">Succinate dehydrogenase</fullName>
    </recommendedName>
</protein>
<dbReference type="GO" id="GO:0016020">
    <property type="term" value="C:membrane"/>
    <property type="evidence" value="ECO:0007669"/>
    <property type="project" value="InterPro"/>
</dbReference>